<feature type="region of interest" description="Disordered" evidence="1">
    <location>
        <begin position="158"/>
        <end position="253"/>
    </location>
</feature>
<dbReference type="AlphaFoldDB" id="A0A834J0G9"/>
<feature type="region of interest" description="Disordered" evidence="1">
    <location>
        <begin position="295"/>
        <end position="335"/>
    </location>
</feature>
<feature type="compositionally biased region" description="Basic and acidic residues" evidence="1">
    <location>
        <begin position="192"/>
        <end position="202"/>
    </location>
</feature>
<dbReference type="Proteomes" id="UP000625711">
    <property type="component" value="Unassembled WGS sequence"/>
</dbReference>
<feature type="compositionally biased region" description="Polar residues" evidence="1">
    <location>
        <begin position="127"/>
        <end position="144"/>
    </location>
</feature>
<sequence length="335" mass="38038">MFFENIEDEVYYPADNDFSTSSYNQNEYDYDDKSPLLPYKSSELPSIKYINERKCPIYIHDIKKSSSRYNNYNQRLSDTFTGRKGSSPKRSINNSSKFVLDKLEESYWATWKPKKGDINAHIKEKSATTNSHSGKSKNVTIVHGDTNTTKTKFLTINHPVTPAKDSPSTTTVPTTTDIQEPTNHRKTLRKLFKPESIMKVDEPPDQSDATETVDNPLKRPSRSKRPPKIKPKEEEKPVEADSSNDNEEIVSNIKHKDSLIITKEKQGKAETKHFQQPKCIRLYRKSATVGHVKGGSYPLRSCLKKEPHPKGNFRLGAPGSPLFIAPGSSLNKKHK</sequence>
<evidence type="ECO:0000256" key="1">
    <source>
        <dbReference type="SAM" id="MobiDB-lite"/>
    </source>
</evidence>
<reference evidence="2" key="1">
    <citation type="submission" date="2020-08" db="EMBL/GenBank/DDBJ databases">
        <title>Genome sequencing and assembly of the red palm weevil Rhynchophorus ferrugineus.</title>
        <authorList>
            <person name="Dias G.B."/>
            <person name="Bergman C.M."/>
            <person name="Manee M."/>
        </authorList>
    </citation>
    <scope>NUCLEOTIDE SEQUENCE</scope>
    <source>
        <strain evidence="2">AA-2017</strain>
        <tissue evidence="2">Whole larva</tissue>
    </source>
</reference>
<keyword evidence="3" id="KW-1185">Reference proteome</keyword>
<evidence type="ECO:0000313" key="2">
    <source>
        <dbReference type="EMBL" id="KAF7287905.1"/>
    </source>
</evidence>
<protein>
    <submittedName>
        <fullName evidence="2">Uncharacterized protein</fullName>
    </submittedName>
</protein>
<gene>
    <name evidence="2" type="ORF">GWI33_000252</name>
</gene>
<feature type="compositionally biased region" description="Low complexity" evidence="1">
    <location>
        <begin position="166"/>
        <end position="176"/>
    </location>
</feature>
<accession>A0A834J0G9</accession>
<dbReference type="EMBL" id="JAACXV010000002">
    <property type="protein sequence ID" value="KAF7287905.1"/>
    <property type="molecule type" value="Genomic_DNA"/>
</dbReference>
<feature type="region of interest" description="Disordered" evidence="1">
    <location>
        <begin position="125"/>
        <end position="144"/>
    </location>
</feature>
<proteinExistence type="predicted"/>
<dbReference type="OrthoDB" id="6732935at2759"/>
<comment type="caution">
    <text evidence="2">The sequence shown here is derived from an EMBL/GenBank/DDBJ whole genome shotgun (WGS) entry which is preliminary data.</text>
</comment>
<feature type="compositionally biased region" description="Basic residues" evidence="1">
    <location>
        <begin position="219"/>
        <end position="229"/>
    </location>
</feature>
<organism evidence="2 3">
    <name type="scientific">Rhynchophorus ferrugineus</name>
    <name type="common">Red palm weevil</name>
    <name type="synonym">Curculio ferrugineus</name>
    <dbReference type="NCBI Taxonomy" id="354439"/>
    <lineage>
        <taxon>Eukaryota</taxon>
        <taxon>Metazoa</taxon>
        <taxon>Ecdysozoa</taxon>
        <taxon>Arthropoda</taxon>
        <taxon>Hexapoda</taxon>
        <taxon>Insecta</taxon>
        <taxon>Pterygota</taxon>
        <taxon>Neoptera</taxon>
        <taxon>Endopterygota</taxon>
        <taxon>Coleoptera</taxon>
        <taxon>Polyphaga</taxon>
        <taxon>Cucujiformia</taxon>
        <taxon>Curculionidae</taxon>
        <taxon>Dryophthorinae</taxon>
        <taxon>Rhynchophorus</taxon>
    </lineage>
</organism>
<feature type="compositionally biased region" description="Basic and acidic residues" evidence="1">
    <location>
        <begin position="230"/>
        <end position="239"/>
    </location>
</feature>
<name>A0A834J0G9_RHYFE</name>
<evidence type="ECO:0000313" key="3">
    <source>
        <dbReference type="Proteomes" id="UP000625711"/>
    </source>
</evidence>